<protein>
    <recommendedName>
        <fullName evidence="3">Chromosome partitioning protein</fullName>
    </recommendedName>
</protein>
<gene>
    <name evidence="1" type="ORF">SAMN05216251_1362</name>
</gene>
<keyword evidence="2" id="KW-1185">Reference proteome</keyword>
<dbReference type="STRING" id="380248.SAMN05216251_1362"/>
<proteinExistence type="predicted"/>
<evidence type="ECO:0000313" key="2">
    <source>
        <dbReference type="Proteomes" id="UP000199323"/>
    </source>
</evidence>
<dbReference type="RefSeq" id="WP_143120725.1">
    <property type="nucleotide sequence ID" value="NZ_FONG01000036.1"/>
</dbReference>
<dbReference type="OrthoDB" id="4231283at2"/>
<name>A0A1I2MNH1_9ACTN</name>
<evidence type="ECO:0008006" key="3">
    <source>
        <dbReference type="Google" id="ProtNLM"/>
    </source>
</evidence>
<reference evidence="1 2" key="1">
    <citation type="submission" date="2016-10" db="EMBL/GenBank/DDBJ databases">
        <authorList>
            <person name="de Groot N.N."/>
        </authorList>
    </citation>
    <scope>NUCLEOTIDE SEQUENCE [LARGE SCALE GENOMIC DNA]</scope>
    <source>
        <strain evidence="1 2">CGMCC 4.3510</strain>
    </source>
</reference>
<sequence length="150" mass="15508">MEIAVGYVCAYLVRKARRAGQQADTEVDRVVDAGMERVHDLVSGAIGEDRALQLAEEQAQTGDVSERTRRRLTDAVDEAAEQDTAFADALRKAVEQVQEAAKASGAMVASGDGIAIGGSTTITAEGGSAAAVRMGDVTLGNPPVPGPPQT</sequence>
<organism evidence="1 2">
    <name type="scientific">Actinacidiphila alni</name>
    <dbReference type="NCBI Taxonomy" id="380248"/>
    <lineage>
        <taxon>Bacteria</taxon>
        <taxon>Bacillati</taxon>
        <taxon>Actinomycetota</taxon>
        <taxon>Actinomycetes</taxon>
        <taxon>Kitasatosporales</taxon>
        <taxon>Streptomycetaceae</taxon>
        <taxon>Actinacidiphila</taxon>
    </lineage>
</organism>
<dbReference type="Proteomes" id="UP000199323">
    <property type="component" value="Unassembled WGS sequence"/>
</dbReference>
<dbReference type="AlphaFoldDB" id="A0A1I2MNH1"/>
<evidence type="ECO:0000313" key="1">
    <source>
        <dbReference type="EMBL" id="SFF90671.1"/>
    </source>
</evidence>
<accession>A0A1I2MNH1</accession>
<dbReference type="EMBL" id="FONG01000036">
    <property type="protein sequence ID" value="SFF90671.1"/>
    <property type="molecule type" value="Genomic_DNA"/>
</dbReference>